<dbReference type="PROSITE" id="PS51613">
    <property type="entry name" value="SAM_MT_RRMJ"/>
    <property type="match status" value="1"/>
</dbReference>
<feature type="compositionally biased region" description="Basic residues" evidence="4">
    <location>
        <begin position="237"/>
        <end position="247"/>
    </location>
</feature>
<feature type="region of interest" description="Disordered" evidence="4">
    <location>
        <begin position="134"/>
        <end position="295"/>
    </location>
</feature>
<dbReference type="InterPro" id="IPR036028">
    <property type="entry name" value="SH3-like_dom_sf"/>
</dbReference>
<evidence type="ECO:0000256" key="2">
    <source>
        <dbReference type="PROSITE-ProRule" id="PRU00192"/>
    </source>
</evidence>
<keyword evidence="3" id="KW-0808">Transferase</keyword>
<dbReference type="EC" id="2.1.1.57" evidence="3"/>
<keyword evidence="8" id="KW-1185">Reference proteome</keyword>
<feature type="domain" description="RrmJ-type SAM-dependent 2'-O-MTase" evidence="6">
    <location>
        <begin position="564"/>
        <end position="774"/>
    </location>
</feature>
<sequence length="1069" mass="120834">MSTLPALAVRPKVPLRQVSNLNDASIDAYSNIENMTSRSDTTHDSAGSRIRGNTGRVARSAKDNRLYEARLLHQYQYSDEEEINLLAGEIVQILAKKHSGTYKCRYNDKVVYIPSSNLEILEEASDGSDIENIKKSRRKKKNRGASTTFRHDEDWPQDPDGGSNGNAGGTNAQFESRKARKKHRKHRRHRKEKQNSDSSAIESELDQSQKLSGRDVSVEGNGDDEDLSDYDPSELPRHRHRRHHRSKRVDTEADDENLENSELVRHHRHRHHRRHHKEKSQGKEAGGNFRKLEDRHGQYINSSIIVEENSSEEDQALKDSYHSTSPLPLHNENSGEGKLAAIEKRTEQLTLQEQSPTANTQQATNSSVPSAAKKSVQIASIDESAQSTIKHDESRKNESVDVKQGKVGFGKQIGDKVRHLLGRKNEVARKEASGILNACAGTVQGEEGWYEHGDHERYYFTLVDNKWNLLYGPISEENFDLYCIAVTERNRMVELPPTFLHKSGLTLQDVPYITTTSRVCDTALLEELNAAKASLTEFWTSDERMYCNARSRANPYEKIGYSHLFQNRAALKLAELDAQFSPKLSDPHLLPEESNVLFFADICAGPGGFTEYLYWRKKWKCKGWGFTLKGVCDFELEKFNPCIVADTFEIDYGILGDGDIYAKENILSFQERVLACTKGRGVALVTADGGFSTDGDWYRQEFLTKRLVLCECLTALCVLRQGGTFVCKFFDIFQDFTIELIYLMTLVFEKVYITKPIQSRPANSERFLVCRERKAGNLTKLIDYLFCVSQKLESMGFKAANSKPTGDVDRICEINSTSFLASMKRVVEGICGRQIQALYNIQSYFHNAQLEPFCDQALIRREALASWNLPHGRHMAQRKSSSTAEEMKSLLNDYLLDQISQLSSSFVDPLEDLSDTACLICEPNPIFGVLVSLQNQVFFMHKSNQSDESVLSYQKVANAMLPKGSVLFAEKMKDERYGIIDAHILCNETLNKKDFKARLLSVDTLMAGVCACTSYSPDGPLVSHPSLSQEEAKICTEKRSQDSFILRIPIQPKSFIEALKTVHLFGPNE</sequence>
<comment type="subcellular location">
    <subcellularLocation>
        <location evidence="3">Nucleus</location>
    </subcellularLocation>
</comment>
<comment type="catalytic activity">
    <reaction evidence="3">
        <text>a 5'-end (N(7)-methyl 5'-triphosphoguanosine)-ribonucleoside in mRNA + S-adenosyl-L-methionine = a 5'-end (N(7)-methyl 5'-triphosphoguanosine)-(2'-O-methyl-ribonucleoside) in mRNA + S-adenosyl-L-homocysteine + H(+)</text>
        <dbReference type="Rhea" id="RHEA:67020"/>
        <dbReference type="Rhea" id="RHEA-COMP:17167"/>
        <dbReference type="Rhea" id="RHEA-COMP:17168"/>
        <dbReference type="ChEBI" id="CHEBI:15378"/>
        <dbReference type="ChEBI" id="CHEBI:57856"/>
        <dbReference type="ChEBI" id="CHEBI:59789"/>
        <dbReference type="ChEBI" id="CHEBI:156461"/>
        <dbReference type="ChEBI" id="CHEBI:167609"/>
        <dbReference type="EC" id="2.1.1.57"/>
    </reaction>
</comment>
<dbReference type="GO" id="GO:0006370">
    <property type="term" value="P:7-methylguanosine mRNA capping"/>
    <property type="evidence" value="ECO:0007669"/>
    <property type="project" value="UniProtKB-UniRule"/>
</dbReference>
<dbReference type="Gene3D" id="2.30.30.40">
    <property type="entry name" value="SH3 Domains"/>
    <property type="match status" value="1"/>
</dbReference>
<reference evidence="7 8" key="1">
    <citation type="submission" date="2012-05" db="EMBL/GenBank/DDBJ databases">
        <title>Recombination and specialization in a pathogen metapopulation.</title>
        <authorList>
            <person name="Gardiner A."/>
            <person name="Kemen E."/>
            <person name="Schultz-Larsen T."/>
            <person name="MacLean D."/>
            <person name="Van Oosterhout C."/>
            <person name="Jones J.D.G."/>
        </authorList>
    </citation>
    <scope>NUCLEOTIDE SEQUENCE [LARGE SCALE GENOMIC DNA]</scope>
    <source>
        <strain evidence="7 8">Ac Nc2</strain>
    </source>
</reference>
<gene>
    <name evidence="7" type="ORF">BN9_007390</name>
</gene>
<dbReference type="GO" id="GO:0032259">
    <property type="term" value="P:methylation"/>
    <property type="evidence" value="ECO:0007669"/>
    <property type="project" value="UniProtKB-KW"/>
</dbReference>
<dbReference type="SUPFAM" id="SSF53335">
    <property type="entry name" value="S-adenosyl-L-methionine-dependent methyltransferases"/>
    <property type="match status" value="1"/>
</dbReference>
<feature type="compositionally biased region" description="Acidic residues" evidence="4">
    <location>
        <begin position="221"/>
        <end position="232"/>
    </location>
</feature>
<protein>
    <recommendedName>
        <fullName evidence="3">Cap-specific mRNA (nucleoside-2'-O-)-methyltransferase 1</fullName>
        <ecNumber evidence="3">2.1.1.57</ecNumber>
    </recommendedName>
    <alternativeName>
        <fullName evidence="3">Cap1 2'O-ribose methyltransferase 1</fullName>
    </alternativeName>
</protein>
<dbReference type="InterPro" id="IPR025816">
    <property type="entry name" value="RrmJ-type_MeTrfase"/>
</dbReference>
<keyword evidence="3" id="KW-0506">mRNA capping</keyword>
<dbReference type="STRING" id="65357.A0A024G0X4"/>
<comment type="function">
    <text evidence="3">S-adenosyl-L-methionine-dependent methyltransferase that mediates RNA cap1 2'-O-ribose methylation to the 5'-cap structure of RNAs. Methylates the ribose of the first nucleotide of a m(7)GpppG-capped mRNA to produce m(7)GpppNmp (cap1).</text>
</comment>
<feature type="compositionally biased region" description="Basic residues" evidence="4">
    <location>
        <begin position="178"/>
        <end position="192"/>
    </location>
</feature>
<dbReference type="GO" id="GO:0004483">
    <property type="term" value="F:methyltransferase cap1 activity"/>
    <property type="evidence" value="ECO:0007669"/>
    <property type="project" value="UniProtKB-UniRule"/>
</dbReference>
<organism evidence="7 8">
    <name type="scientific">Albugo candida</name>
    <dbReference type="NCBI Taxonomy" id="65357"/>
    <lineage>
        <taxon>Eukaryota</taxon>
        <taxon>Sar</taxon>
        <taxon>Stramenopiles</taxon>
        <taxon>Oomycota</taxon>
        <taxon>Peronosporomycetes</taxon>
        <taxon>Albuginales</taxon>
        <taxon>Albuginaceae</taxon>
        <taxon>Albugo</taxon>
    </lineage>
</organism>
<dbReference type="InterPro" id="IPR002877">
    <property type="entry name" value="RNA_MeTrfase_FtsJ_dom"/>
</dbReference>
<comment type="caution">
    <text evidence="7">The sequence shown here is derived from an EMBL/GenBank/DDBJ whole genome shotgun (WGS) entry which is preliminary data.</text>
</comment>
<evidence type="ECO:0000256" key="4">
    <source>
        <dbReference type="SAM" id="MobiDB-lite"/>
    </source>
</evidence>
<evidence type="ECO:0000256" key="1">
    <source>
        <dbReference type="ARBA" id="ARBA00022443"/>
    </source>
</evidence>
<dbReference type="EMBL" id="CAIX01000004">
    <property type="protein sequence ID" value="CCI39955.1"/>
    <property type="molecule type" value="Genomic_DNA"/>
</dbReference>
<dbReference type="OrthoDB" id="10251234at2759"/>
<evidence type="ECO:0000313" key="8">
    <source>
        <dbReference type="Proteomes" id="UP000053237"/>
    </source>
</evidence>
<dbReference type="PANTHER" id="PTHR16121:SF0">
    <property type="entry name" value="CAP-SPECIFIC MRNA (NUCLEOSIDE-2'-O-)-METHYLTRANSFERASE 1"/>
    <property type="match status" value="1"/>
</dbReference>
<proteinExistence type="predicted"/>
<feature type="region of interest" description="Disordered" evidence="4">
    <location>
        <begin position="351"/>
        <end position="377"/>
    </location>
</feature>
<dbReference type="InterPro" id="IPR001452">
    <property type="entry name" value="SH3_domain"/>
</dbReference>
<keyword evidence="3" id="KW-0489">Methyltransferase</keyword>
<dbReference type="GO" id="GO:0003676">
    <property type="term" value="F:nucleic acid binding"/>
    <property type="evidence" value="ECO:0007669"/>
    <property type="project" value="UniProtKB-UniRule"/>
</dbReference>
<dbReference type="PROSITE" id="PS50002">
    <property type="entry name" value="SH3"/>
    <property type="match status" value="1"/>
</dbReference>
<feature type="compositionally biased region" description="Polar residues" evidence="4">
    <location>
        <begin position="322"/>
        <end position="334"/>
    </location>
</feature>
<dbReference type="GO" id="GO:0005634">
    <property type="term" value="C:nucleus"/>
    <property type="evidence" value="ECO:0007669"/>
    <property type="project" value="UniProtKB-SubCell"/>
</dbReference>
<keyword evidence="3" id="KW-0949">S-adenosyl-L-methionine</keyword>
<dbReference type="InterPro" id="IPR029063">
    <property type="entry name" value="SAM-dependent_MTases_sf"/>
</dbReference>
<dbReference type="GO" id="GO:0005737">
    <property type="term" value="C:cytoplasm"/>
    <property type="evidence" value="ECO:0007669"/>
    <property type="project" value="TreeGrafter"/>
</dbReference>
<evidence type="ECO:0000313" key="7">
    <source>
        <dbReference type="EMBL" id="CCI39955.1"/>
    </source>
</evidence>
<dbReference type="GO" id="GO:0016556">
    <property type="term" value="P:mRNA modification"/>
    <property type="evidence" value="ECO:0007669"/>
    <property type="project" value="UniProtKB-UniRule"/>
</dbReference>
<evidence type="ECO:0000259" key="5">
    <source>
        <dbReference type="PROSITE" id="PS50002"/>
    </source>
</evidence>
<feature type="compositionally biased region" description="Polar residues" evidence="4">
    <location>
        <begin position="351"/>
        <end position="369"/>
    </location>
</feature>
<dbReference type="Proteomes" id="UP000053237">
    <property type="component" value="Unassembled WGS sequence"/>
</dbReference>
<dbReference type="AlphaFoldDB" id="A0A024G0X4"/>
<name>A0A024G0X4_9STRA</name>
<evidence type="ECO:0000259" key="6">
    <source>
        <dbReference type="PROSITE" id="PS51613"/>
    </source>
</evidence>
<accession>A0A024G0X4</accession>
<feature type="region of interest" description="Disordered" evidence="4">
    <location>
        <begin position="310"/>
        <end position="335"/>
    </location>
</feature>
<keyword evidence="1 2" id="KW-0728">SH3 domain</keyword>
<dbReference type="SUPFAM" id="SSF50044">
    <property type="entry name" value="SH3-domain"/>
    <property type="match status" value="1"/>
</dbReference>
<feature type="compositionally biased region" description="Basic residues" evidence="4">
    <location>
        <begin position="265"/>
        <end position="278"/>
    </location>
</feature>
<dbReference type="Pfam" id="PF01728">
    <property type="entry name" value="FtsJ"/>
    <property type="match status" value="1"/>
</dbReference>
<keyword evidence="3" id="KW-0507">mRNA processing</keyword>
<keyword evidence="3" id="KW-0539">Nucleus</keyword>
<feature type="domain" description="SH3" evidence="5">
    <location>
        <begin position="64"/>
        <end position="123"/>
    </location>
</feature>
<dbReference type="InterPro" id="IPR050851">
    <property type="entry name" value="mRNA_Cap_2O-Ribose_MeTrfase"/>
</dbReference>
<dbReference type="PANTHER" id="PTHR16121">
    <property type="entry name" value="CAP-SPECIFIC MRNA (NUCLEOSIDE-2'-O-)-METHYLTRANSFERASE 1-RELATED"/>
    <property type="match status" value="1"/>
</dbReference>
<dbReference type="Gene3D" id="3.40.50.12760">
    <property type="match status" value="1"/>
</dbReference>
<dbReference type="InParanoid" id="A0A024G0X4"/>
<evidence type="ECO:0000256" key="3">
    <source>
        <dbReference type="RuleBase" id="RU368012"/>
    </source>
</evidence>
<feature type="compositionally biased region" description="Polar residues" evidence="4">
    <location>
        <begin position="196"/>
        <end position="211"/>
    </location>
</feature>